<dbReference type="SUPFAM" id="SSF51735">
    <property type="entry name" value="NAD(P)-binding Rossmann-fold domains"/>
    <property type="match status" value="1"/>
</dbReference>
<gene>
    <name evidence="4" type="ORF">E4S40_15910</name>
</gene>
<accession>A0A4Y9QI36</accession>
<feature type="domain" description="NAD-dependent epimerase/dehydratase" evidence="3">
    <location>
        <begin position="4"/>
        <end position="252"/>
    </location>
</feature>
<dbReference type="RefSeq" id="WP_135076531.1">
    <property type="nucleotide sequence ID" value="NZ_SPSB01000005.1"/>
</dbReference>
<dbReference type="PRINTS" id="PR01713">
    <property type="entry name" value="NUCEPIMERASE"/>
</dbReference>
<dbReference type="CDD" id="cd05253">
    <property type="entry name" value="UDP_GE_SDE_e"/>
    <property type="match status" value="1"/>
</dbReference>
<dbReference type="InterPro" id="IPR001509">
    <property type="entry name" value="Epimerase_deHydtase"/>
</dbReference>
<dbReference type="InterPro" id="IPR036291">
    <property type="entry name" value="NAD(P)-bd_dom_sf"/>
</dbReference>
<dbReference type="OrthoDB" id="9811743at2"/>
<dbReference type="PANTHER" id="PTHR43574">
    <property type="entry name" value="EPIMERASE-RELATED"/>
    <property type="match status" value="1"/>
</dbReference>
<dbReference type="Gene3D" id="3.40.50.720">
    <property type="entry name" value="NAD(P)-binding Rossmann-like Domain"/>
    <property type="match status" value="1"/>
</dbReference>
<feature type="region of interest" description="Disordered" evidence="2">
    <location>
        <begin position="250"/>
        <end position="270"/>
    </location>
</feature>
<evidence type="ECO:0000313" key="4">
    <source>
        <dbReference type="EMBL" id="TFV92329.1"/>
    </source>
</evidence>
<evidence type="ECO:0000259" key="3">
    <source>
        <dbReference type="Pfam" id="PF01370"/>
    </source>
</evidence>
<evidence type="ECO:0000256" key="2">
    <source>
        <dbReference type="SAM" id="MobiDB-lite"/>
    </source>
</evidence>
<dbReference type="EMBL" id="SPSB01000005">
    <property type="protein sequence ID" value="TFV92329.1"/>
    <property type="molecule type" value="Genomic_DNA"/>
</dbReference>
<organism evidence="4 5">
    <name type="scientific">Algoriphagus kandeliae</name>
    <dbReference type="NCBI Taxonomy" id="2562278"/>
    <lineage>
        <taxon>Bacteria</taxon>
        <taxon>Pseudomonadati</taxon>
        <taxon>Bacteroidota</taxon>
        <taxon>Cytophagia</taxon>
        <taxon>Cytophagales</taxon>
        <taxon>Cyclobacteriaceae</taxon>
        <taxon>Algoriphagus</taxon>
    </lineage>
</organism>
<name>A0A4Y9QI36_9BACT</name>
<dbReference type="Pfam" id="PF01370">
    <property type="entry name" value="Epimerase"/>
    <property type="match status" value="1"/>
</dbReference>
<comment type="caution">
    <text evidence="4">The sequence shown here is derived from an EMBL/GenBank/DDBJ whole genome shotgun (WGS) entry which is preliminary data.</text>
</comment>
<reference evidence="4 5" key="1">
    <citation type="submission" date="2019-03" db="EMBL/GenBank/DDBJ databases">
        <title>Algoriphagus sp. nov, a new strain isolated from root system soil of mangrove plant Kandelia.</title>
        <authorList>
            <person name="Yin Q."/>
            <person name="Wang K."/>
            <person name="Song Z."/>
        </authorList>
    </citation>
    <scope>NUCLEOTIDE SEQUENCE [LARGE SCALE GENOMIC DNA]</scope>
    <source>
        <strain evidence="4 5">XY-J91</strain>
    </source>
</reference>
<keyword evidence="5" id="KW-1185">Reference proteome</keyword>
<keyword evidence="1" id="KW-0520">NAD</keyword>
<dbReference type="Proteomes" id="UP000297647">
    <property type="component" value="Unassembled WGS sequence"/>
</dbReference>
<dbReference type="AlphaFoldDB" id="A0A4Y9QI36"/>
<evidence type="ECO:0000313" key="5">
    <source>
        <dbReference type="Proteomes" id="UP000297647"/>
    </source>
</evidence>
<evidence type="ECO:0000256" key="1">
    <source>
        <dbReference type="ARBA" id="ARBA00023027"/>
    </source>
</evidence>
<protein>
    <submittedName>
        <fullName evidence="4">NAD-dependent epimerase</fullName>
    </submittedName>
</protein>
<sequence length="353" mass="39813">MKYLVTGTAGFIGFHVSKRLIEQGEEVVGLDVINDYYDVDLKFARLAHLGVDQDQIQYGELAPSSKHPNFRFIRLDLAQKDPLMKLFEEEKFDVVIHLAAQAGVRYSLSHPEVYIESNIVAFLNILECCRFHPVKHLVYASSSSVYGSNEKMPFSTSDSVDHPISLYAASKKSNELMAHTYSHLFGIPTTGLRFFTVYGPWGRPDMALFLFTEAILEGKPIQVFNYGKMKRDFTYIDDIVEGILKVAERPAKPNPDFDPQNPDPGSSRAPFKIYNIGNSAPVLLMDYIKAIEKGLGKEAKMDLLPLQPGDVPASHADVEDLIRDTGYKPNTPIEEGVKAFTDWYLDYYNKDIK</sequence>
<proteinExistence type="predicted"/>